<evidence type="ECO:0000256" key="5">
    <source>
        <dbReference type="ARBA" id="ARBA00038359"/>
    </source>
</evidence>
<gene>
    <name evidence="8" type="ORF">KVT40_005498</name>
</gene>
<sequence length="331" mass="36217">MAETRGPAIITGNFVPFFLSLPFFLARLVSRGAILGKFFVDDYVLLAGWIASVGMLANSVVQVKYGAGRHQQDIPVDTISSFLKSGYADRQLYIFSTGMLRSSLCIMSLRIFGTSLPDRIFLWFINILTLTTTVAFMAFNLFNCQPIAMKWDFTVQGHCADDTPGFWANIAVSLLTNVCLLIFSAIKINTLQMHRRQKYIMLGTIGIGWLIVVAIVVRAVRIAHVIADHSDAAWRTFDTSIWSAVEINVSVFCVSAMAMKPFVKKVAPAIMSWLSSGTGGTYGKTTGAVGKTTQGKSQVAQGTRIEEGVMNKEEGIVKVTAVTIREDSDSG</sequence>
<dbReference type="GO" id="GO:0016020">
    <property type="term" value="C:membrane"/>
    <property type="evidence" value="ECO:0007669"/>
    <property type="project" value="UniProtKB-SubCell"/>
</dbReference>
<feature type="transmembrane region" description="Helical" evidence="6">
    <location>
        <begin position="38"/>
        <end position="57"/>
    </location>
</feature>
<dbReference type="InterPro" id="IPR049326">
    <property type="entry name" value="Rhodopsin_dom_fungi"/>
</dbReference>
<reference evidence="8" key="1">
    <citation type="submission" date="2021-07" db="EMBL/GenBank/DDBJ databases">
        <title>Elsinoe batatas strain:CRI-CJ2 Genome sequencing and assembly.</title>
        <authorList>
            <person name="Huang L."/>
        </authorList>
    </citation>
    <scope>NUCLEOTIDE SEQUENCE</scope>
    <source>
        <strain evidence="8">CRI-CJ2</strain>
    </source>
</reference>
<organism evidence="8 9">
    <name type="scientific">Elsinoe batatas</name>
    <dbReference type="NCBI Taxonomy" id="2601811"/>
    <lineage>
        <taxon>Eukaryota</taxon>
        <taxon>Fungi</taxon>
        <taxon>Dikarya</taxon>
        <taxon>Ascomycota</taxon>
        <taxon>Pezizomycotina</taxon>
        <taxon>Dothideomycetes</taxon>
        <taxon>Dothideomycetidae</taxon>
        <taxon>Myriangiales</taxon>
        <taxon>Elsinoaceae</taxon>
        <taxon>Elsinoe</taxon>
    </lineage>
</organism>
<dbReference type="AlphaFoldDB" id="A0A8K0L1N1"/>
<protein>
    <recommendedName>
        <fullName evidence="7">Rhodopsin domain-containing protein</fullName>
    </recommendedName>
</protein>
<dbReference type="InterPro" id="IPR052337">
    <property type="entry name" value="SAT4-like"/>
</dbReference>
<feature type="transmembrane region" description="Helical" evidence="6">
    <location>
        <begin position="6"/>
        <end position="26"/>
    </location>
</feature>
<feature type="transmembrane region" description="Helical" evidence="6">
    <location>
        <begin position="199"/>
        <end position="220"/>
    </location>
</feature>
<evidence type="ECO:0000256" key="4">
    <source>
        <dbReference type="ARBA" id="ARBA00023136"/>
    </source>
</evidence>
<dbReference type="EMBL" id="JAESVG020000006">
    <property type="protein sequence ID" value="KAG8626553.1"/>
    <property type="molecule type" value="Genomic_DNA"/>
</dbReference>
<evidence type="ECO:0000256" key="2">
    <source>
        <dbReference type="ARBA" id="ARBA00022692"/>
    </source>
</evidence>
<evidence type="ECO:0000313" key="8">
    <source>
        <dbReference type="EMBL" id="KAG8626553.1"/>
    </source>
</evidence>
<evidence type="ECO:0000256" key="1">
    <source>
        <dbReference type="ARBA" id="ARBA00004141"/>
    </source>
</evidence>
<comment type="caution">
    <text evidence="8">The sequence shown here is derived from an EMBL/GenBank/DDBJ whole genome shotgun (WGS) entry which is preliminary data.</text>
</comment>
<comment type="subcellular location">
    <subcellularLocation>
        <location evidence="1">Membrane</location>
        <topology evidence="1">Multi-pass membrane protein</topology>
    </subcellularLocation>
</comment>
<evidence type="ECO:0000256" key="3">
    <source>
        <dbReference type="ARBA" id="ARBA00022989"/>
    </source>
</evidence>
<evidence type="ECO:0000256" key="6">
    <source>
        <dbReference type="SAM" id="Phobius"/>
    </source>
</evidence>
<feature type="transmembrane region" description="Helical" evidence="6">
    <location>
        <begin position="166"/>
        <end position="187"/>
    </location>
</feature>
<comment type="similarity">
    <text evidence="5">Belongs to the SAT4 family.</text>
</comment>
<feature type="transmembrane region" description="Helical" evidence="6">
    <location>
        <begin position="240"/>
        <end position="259"/>
    </location>
</feature>
<evidence type="ECO:0000313" key="9">
    <source>
        <dbReference type="Proteomes" id="UP000809789"/>
    </source>
</evidence>
<feature type="domain" description="Rhodopsin" evidence="7">
    <location>
        <begin position="26"/>
        <end position="264"/>
    </location>
</feature>
<name>A0A8K0L1N1_9PEZI</name>
<keyword evidence="3 6" id="KW-1133">Transmembrane helix</keyword>
<accession>A0A8K0L1N1</accession>
<keyword evidence="9" id="KW-1185">Reference proteome</keyword>
<proteinExistence type="inferred from homology"/>
<feature type="transmembrane region" description="Helical" evidence="6">
    <location>
        <begin position="120"/>
        <end position="142"/>
    </location>
</feature>
<dbReference type="PANTHER" id="PTHR33048:SF47">
    <property type="entry name" value="INTEGRAL MEMBRANE PROTEIN-RELATED"/>
    <property type="match status" value="1"/>
</dbReference>
<dbReference type="PANTHER" id="PTHR33048">
    <property type="entry name" value="PTH11-LIKE INTEGRAL MEMBRANE PROTEIN (AFU_ORTHOLOGUE AFUA_5G11245)"/>
    <property type="match status" value="1"/>
</dbReference>
<evidence type="ECO:0000259" key="7">
    <source>
        <dbReference type="Pfam" id="PF20684"/>
    </source>
</evidence>
<keyword evidence="4 6" id="KW-0472">Membrane</keyword>
<dbReference type="Pfam" id="PF20684">
    <property type="entry name" value="Fung_rhodopsin"/>
    <property type="match status" value="1"/>
</dbReference>
<dbReference type="OrthoDB" id="444631at2759"/>
<dbReference type="Proteomes" id="UP000809789">
    <property type="component" value="Unassembled WGS sequence"/>
</dbReference>
<keyword evidence="2 6" id="KW-0812">Transmembrane</keyword>